<dbReference type="SUPFAM" id="SSF53383">
    <property type="entry name" value="PLP-dependent transferases"/>
    <property type="match status" value="1"/>
</dbReference>
<dbReference type="EC" id="2.8.1.7" evidence="3"/>
<name>A0A7W8M4F6_9FIRM</name>
<organism evidence="7 8">
    <name type="scientific">Catenibacillus scindens</name>
    <dbReference type="NCBI Taxonomy" id="673271"/>
    <lineage>
        <taxon>Bacteria</taxon>
        <taxon>Bacillati</taxon>
        <taxon>Bacillota</taxon>
        <taxon>Clostridia</taxon>
        <taxon>Lachnospirales</taxon>
        <taxon>Lachnospiraceae</taxon>
        <taxon>Catenibacillus</taxon>
    </lineage>
</organism>
<dbReference type="NCBIfam" id="TIGR01977">
    <property type="entry name" value="am_tr_V_EF2568"/>
    <property type="match status" value="1"/>
</dbReference>
<evidence type="ECO:0000256" key="4">
    <source>
        <dbReference type="ARBA" id="ARBA00022898"/>
    </source>
</evidence>
<comment type="caution">
    <text evidence="7">The sequence shown here is derived from an EMBL/GenBank/DDBJ whole genome shotgun (WGS) entry which is preliminary data.</text>
</comment>
<dbReference type="InterPro" id="IPR016454">
    <property type="entry name" value="Cysteine_dSase"/>
</dbReference>
<dbReference type="InterPro" id="IPR015422">
    <property type="entry name" value="PyrdxlP-dep_Trfase_small"/>
</dbReference>
<dbReference type="Gene3D" id="3.40.640.10">
    <property type="entry name" value="Type I PLP-dependent aspartate aminotransferase-like (Major domain)"/>
    <property type="match status" value="1"/>
</dbReference>
<keyword evidence="8" id="KW-1185">Reference proteome</keyword>
<dbReference type="PANTHER" id="PTHR43586:SF4">
    <property type="entry name" value="ISOPENICILLIN N EPIMERASE"/>
    <property type="match status" value="1"/>
</dbReference>
<feature type="domain" description="Aminotransferase class V" evidence="6">
    <location>
        <begin position="2"/>
        <end position="366"/>
    </location>
</feature>
<evidence type="ECO:0000313" key="8">
    <source>
        <dbReference type="Proteomes" id="UP000543642"/>
    </source>
</evidence>
<dbReference type="EMBL" id="JACHFW010000003">
    <property type="protein sequence ID" value="MBB5263935.1"/>
    <property type="molecule type" value="Genomic_DNA"/>
</dbReference>
<evidence type="ECO:0000256" key="2">
    <source>
        <dbReference type="ARBA" id="ARBA00010447"/>
    </source>
</evidence>
<dbReference type="Pfam" id="PF00266">
    <property type="entry name" value="Aminotran_5"/>
    <property type="match status" value="1"/>
</dbReference>
<dbReference type="PIRSF" id="PIRSF005572">
    <property type="entry name" value="NifS"/>
    <property type="match status" value="1"/>
</dbReference>
<sequence>MIYLDNAATTIHKPPCVIEAVAEAMTSLGNSGRGANAGAMSAARLIYSARETAARMFHLDDPQRVCFTANSTEALNTAIFGLINSGDHVISTDLEHNSVLRPLYHLQALGTQVSFLPADALGNVDISQIETMIRKNTKAIVCTHASNLTGNLIDIARVGQIAEKYGLLFIADVSQTAGSFHIHMADMGISVLCFTGHKGLMGPQGTGGLCVAGGVNIRPLKMGGTGVQTYLQEQPPQYPTRLEAGTLNGHGIAGLKAAMDYILEIGTDVIHKNESRLAAAFYEGIKDFQGVRVYGDFSGDRAPIVALNISGYDSGEVEDILSQEFDIAVRSGAHCAPRMHEALGTKAQGAVRFSFGWFNTADDVDQAIEAVRRIAKR</sequence>
<dbReference type="PANTHER" id="PTHR43586">
    <property type="entry name" value="CYSTEINE DESULFURASE"/>
    <property type="match status" value="1"/>
</dbReference>
<dbReference type="InterPro" id="IPR010969">
    <property type="entry name" value="Cys_dSase-rel_unknwn_funct"/>
</dbReference>
<dbReference type="InterPro" id="IPR000192">
    <property type="entry name" value="Aminotrans_V_dom"/>
</dbReference>
<dbReference type="RefSeq" id="WP_183772205.1">
    <property type="nucleotide sequence ID" value="NZ_JACHFW010000003.1"/>
</dbReference>
<dbReference type="Gene3D" id="3.90.1150.10">
    <property type="entry name" value="Aspartate Aminotransferase, domain 1"/>
    <property type="match status" value="1"/>
</dbReference>
<reference evidence="7 8" key="1">
    <citation type="submission" date="2020-08" db="EMBL/GenBank/DDBJ databases">
        <title>Genomic Encyclopedia of Type Strains, Phase IV (KMG-IV): sequencing the most valuable type-strain genomes for metagenomic binning, comparative biology and taxonomic classification.</title>
        <authorList>
            <person name="Goeker M."/>
        </authorList>
    </citation>
    <scope>NUCLEOTIDE SEQUENCE [LARGE SCALE GENOMIC DNA]</scope>
    <source>
        <strain evidence="7 8">DSM 106146</strain>
    </source>
</reference>
<dbReference type="AlphaFoldDB" id="A0A7W8M4F6"/>
<keyword evidence="4" id="KW-0663">Pyridoxal phosphate</keyword>
<evidence type="ECO:0000313" key="7">
    <source>
        <dbReference type="EMBL" id="MBB5263935.1"/>
    </source>
</evidence>
<dbReference type="InterPro" id="IPR015421">
    <property type="entry name" value="PyrdxlP-dep_Trfase_major"/>
</dbReference>
<evidence type="ECO:0000256" key="3">
    <source>
        <dbReference type="ARBA" id="ARBA00012239"/>
    </source>
</evidence>
<accession>A0A7W8M4F6</accession>
<comment type="similarity">
    <text evidence="2">Belongs to the class-V pyridoxal-phosphate-dependent aminotransferase family. Csd subfamily.</text>
</comment>
<dbReference type="Proteomes" id="UP000543642">
    <property type="component" value="Unassembled WGS sequence"/>
</dbReference>
<gene>
    <name evidence="7" type="ORF">HNP82_001040</name>
</gene>
<dbReference type="GO" id="GO:0031071">
    <property type="term" value="F:cysteine desulfurase activity"/>
    <property type="evidence" value="ECO:0007669"/>
    <property type="project" value="UniProtKB-EC"/>
</dbReference>
<dbReference type="InterPro" id="IPR015424">
    <property type="entry name" value="PyrdxlP-dep_Trfase"/>
</dbReference>
<protein>
    <recommendedName>
        <fullName evidence="3">cysteine desulfurase</fullName>
        <ecNumber evidence="3">2.8.1.7</ecNumber>
    </recommendedName>
</protein>
<comment type="cofactor">
    <cofactor evidence="1">
        <name>pyridoxal 5'-phosphate</name>
        <dbReference type="ChEBI" id="CHEBI:597326"/>
    </cofactor>
</comment>
<evidence type="ECO:0000256" key="1">
    <source>
        <dbReference type="ARBA" id="ARBA00001933"/>
    </source>
</evidence>
<proteinExistence type="inferred from homology"/>
<comment type="catalytic activity">
    <reaction evidence="5">
        <text>(sulfur carrier)-H + L-cysteine = (sulfur carrier)-SH + L-alanine</text>
        <dbReference type="Rhea" id="RHEA:43892"/>
        <dbReference type="Rhea" id="RHEA-COMP:14737"/>
        <dbReference type="Rhea" id="RHEA-COMP:14739"/>
        <dbReference type="ChEBI" id="CHEBI:29917"/>
        <dbReference type="ChEBI" id="CHEBI:35235"/>
        <dbReference type="ChEBI" id="CHEBI:57972"/>
        <dbReference type="ChEBI" id="CHEBI:64428"/>
        <dbReference type="EC" id="2.8.1.7"/>
    </reaction>
</comment>
<evidence type="ECO:0000259" key="6">
    <source>
        <dbReference type="Pfam" id="PF00266"/>
    </source>
</evidence>
<evidence type="ECO:0000256" key="5">
    <source>
        <dbReference type="ARBA" id="ARBA00050776"/>
    </source>
</evidence>